<name>A0AAD4N5D9_9BILA</name>
<evidence type="ECO:0008006" key="3">
    <source>
        <dbReference type="Google" id="ProtNLM"/>
    </source>
</evidence>
<protein>
    <recommendedName>
        <fullName evidence="3">DUF4817 domain-containing protein</fullName>
    </recommendedName>
</protein>
<dbReference type="EMBL" id="JAKKPZ010000019">
    <property type="protein sequence ID" value="KAI1712148.1"/>
    <property type="molecule type" value="Genomic_DNA"/>
</dbReference>
<gene>
    <name evidence="1" type="ORF">DdX_09690</name>
</gene>
<reference evidence="1" key="1">
    <citation type="submission" date="2022-01" db="EMBL/GenBank/DDBJ databases">
        <title>Genome Sequence Resource for Two Populations of Ditylenchus destructor, the Migratory Endoparasitic Phytonematode.</title>
        <authorList>
            <person name="Zhang H."/>
            <person name="Lin R."/>
            <person name="Xie B."/>
        </authorList>
    </citation>
    <scope>NUCLEOTIDE SEQUENCE</scope>
    <source>
        <strain evidence="1">BazhouSP</strain>
    </source>
</reference>
<evidence type="ECO:0000313" key="1">
    <source>
        <dbReference type="EMBL" id="KAI1712148.1"/>
    </source>
</evidence>
<organism evidence="1 2">
    <name type="scientific">Ditylenchus destructor</name>
    <dbReference type="NCBI Taxonomy" id="166010"/>
    <lineage>
        <taxon>Eukaryota</taxon>
        <taxon>Metazoa</taxon>
        <taxon>Ecdysozoa</taxon>
        <taxon>Nematoda</taxon>
        <taxon>Chromadorea</taxon>
        <taxon>Rhabditida</taxon>
        <taxon>Tylenchina</taxon>
        <taxon>Tylenchomorpha</taxon>
        <taxon>Sphaerularioidea</taxon>
        <taxon>Anguinidae</taxon>
        <taxon>Anguininae</taxon>
        <taxon>Ditylenchus</taxon>
    </lineage>
</organism>
<sequence>MFEYTIILIGHSPSSFSTKSTCIYTIMVWTLEQKAWCILEFHTHRSPVVVQRNFRRHFNVALRKSLPDAKSITGWYEKFNSGQFERKKRTNTKWEMIDRAIDDYQRRLERCVNVDGRSVEQTYKDA</sequence>
<accession>A0AAD4N5D9</accession>
<keyword evidence="2" id="KW-1185">Reference proteome</keyword>
<evidence type="ECO:0000313" key="2">
    <source>
        <dbReference type="Proteomes" id="UP001201812"/>
    </source>
</evidence>
<dbReference type="Proteomes" id="UP001201812">
    <property type="component" value="Unassembled WGS sequence"/>
</dbReference>
<proteinExistence type="predicted"/>
<comment type="caution">
    <text evidence="1">The sequence shown here is derived from an EMBL/GenBank/DDBJ whole genome shotgun (WGS) entry which is preliminary data.</text>
</comment>
<dbReference type="AlphaFoldDB" id="A0AAD4N5D9"/>